<feature type="domain" description="DUF4132" evidence="1">
    <location>
        <begin position="608"/>
        <end position="746"/>
    </location>
</feature>
<protein>
    <recommendedName>
        <fullName evidence="1">DUF4132 domain-containing protein</fullName>
    </recommendedName>
</protein>
<evidence type="ECO:0000313" key="2">
    <source>
        <dbReference type="EMBL" id="CRF33527.1"/>
    </source>
</evidence>
<dbReference type="RefSeq" id="WP_048594717.1">
    <property type="nucleotide sequence ID" value="NZ_CVLB01000001.1"/>
</dbReference>
<dbReference type="AlphaFoldDB" id="A0A0G4K777"/>
<reference evidence="3" key="1">
    <citation type="submission" date="2015-04" db="EMBL/GenBank/DDBJ databases">
        <authorList>
            <person name="Mushtaq Mamoona"/>
        </authorList>
    </citation>
    <scope>NUCLEOTIDE SEQUENCE [LARGE SCALE GENOMIC DNA]</scope>
    <source>
        <strain evidence="3">AN4859/03</strain>
    </source>
</reference>
<evidence type="ECO:0000313" key="3">
    <source>
        <dbReference type="Proteomes" id="UP000043763"/>
    </source>
</evidence>
<dbReference type="EMBL" id="CVLB01000001">
    <property type="protein sequence ID" value="CRF33527.1"/>
    <property type="molecule type" value="Genomic_DNA"/>
</dbReference>
<accession>A0A0G4K777</accession>
<sequence>MKKYKPETKQELEQLVYTDGIKLYDVDTSLITDMSELFHNSTRKDFEGIEDWDVSNVEDMSYMFAHMSYDSYENRSKAKFNHNLNNWNVSKVKHMSFMFYYCQDFNQPLDKWDVSNVQDTFRMFDNCKKFNQPLNSWNVSNVTNMSGMFQVAENFNQPLDKWDVSKVTTMRAMFNYAKAFNQDISNWNVSKVEDMAYMFSICVNFNQPLNDWDVSKVKTMEGMFRNAFKFNQPLDKWNTSKVENMNQMFNEALKFNQPLNSWNVSNVKTMESMFRGSESFNQPLDKWDTKKLKTMFGMFDFAEGYNSFDSLANWDLNKVSEMSNLCFNRYEELPLRIKAYLQAFYGSYKDYLTITKENVKEVYDLISKDTNKKVLSLKKRLESEFSEELSSVTDNYNFNTIEEAEKYIEDNYNKKDDKKVSFINDYKVLIKDKSREVANKVLKYIYLEYLLLKRDVKKLVQIDNIVNLLDKESFINFAKNIYDETNKETAAFIYGIYGGDEAVKNIYKKEKDTKLSLLIIKLNMQSKYALRLLYEIYSNTKKSEVSYEADKLIDEVMEKMDISYNEFQLRYSYDFGFNSQGEKVLNEDYKLILNSDYSLSLFDIKNNKELKKAPQNLSEDLKEEITKLRKEIPSFMKNTASLLAVLLASGEKYSYDLFKEIFIDNAMMNRFASSLVWNLYDKDNNFVTTFRYSGDGSYSNCEDEEVKIDDNSFVSLASPIEMDDDTIDKWRKQLEDYEIAQPLQQLTIIKLDKDNLKSELEKIDNLEIAYGTFKAFGARYGMYTEYIGYDVVSSYSLKSKNGDTFSIYANVNSKTDFHDRVKIDIYFTNENDDGVSKRFIFTLLVLMIWDFRLTDLF</sequence>
<keyword evidence="3" id="KW-1185">Reference proteome</keyword>
<evidence type="ECO:0000259" key="1">
    <source>
        <dbReference type="Pfam" id="PF13569"/>
    </source>
</evidence>
<dbReference type="OrthoDB" id="304456at2"/>
<dbReference type="InterPro" id="IPR011889">
    <property type="entry name" value="Liste_lipo_26"/>
</dbReference>
<dbReference type="InterPro" id="IPR025406">
    <property type="entry name" value="DUF4132"/>
</dbReference>
<organism evidence="2 3">
    <name type="scientific">Brachyspira suanatina</name>
    <dbReference type="NCBI Taxonomy" id="381802"/>
    <lineage>
        <taxon>Bacteria</taxon>
        <taxon>Pseudomonadati</taxon>
        <taxon>Spirochaetota</taxon>
        <taxon>Spirochaetia</taxon>
        <taxon>Brachyspirales</taxon>
        <taxon>Brachyspiraceae</taxon>
        <taxon>Brachyspira</taxon>
    </lineage>
</organism>
<dbReference type="Proteomes" id="UP000043763">
    <property type="component" value="Unassembled WGS sequence"/>
</dbReference>
<proteinExistence type="predicted"/>
<dbReference type="InterPro" id="IPR005046">
    <property type="entry name" value="DUF285"/>
</dbReference>
<gene>
    <name evidence="2" type="ORF">BRSU_1500</name>
</gene>
<dbReference type="Pfam" id="PF03382">
    <property type="entry name" value="DUF285"/>
    <property type="match status" value="2"/>
</dbReference>
<dbReference type="NCBIfam" id="TIGR02167">
    <property type="entry name" value="Liste_lipo_26"/>
    <property type="match status" value="4"/>
</dbReference>
<name>A0A0G4K777_9SPIR</name>
<dbReference type="Pfam" id="PF13569">
    <property type="entry name" value="DUF4132"/>
    <property type="match status" value="1"/>
</dbReference>